<evidence type="ECO:0000256" key="1">
    <source>
        <dbReference type="SAM" id="MobiDB-lite"/>
    </source>
</evidence>
<organism evidence="3 4">
    <name type="scientific">Taxus chinensis</name>
    <name type="common">Chinese yew</name>
    <name type="synonym">Taxus wallichiana var. chinensis</name>
    <dbReference type="NCBI Taxonomy" id="29808"/>
    <lineage>
        <taxon>Eukaryota</taxon>
        <taxon>Viridiplantae</taxon>
        <taxon>Streptophyta</taxon>
        <taxon>Embryophyta</taxon>
        <taxon>Tracheophyta</taxon>
        <taxon>Spermatophyta</taxon>
        <taxon>Pinopsida</taxon>
        <taxon>Pinidae</taxon>
        <taxon>Conifers II</taxon>
        <taxon>Cupressales</taxon>
        <taxon>Taxaceae</taxon>
        <taxon>Taxus</taxon>
    </lineage>
</organism>
<evidence type="ECO:0000313" key="3">
    <source>
        <dbReference type="EMBL" id="KAH9295181.1"/>
    </source>
</evidence>
<dbReference type="GO" id="GO:0035556">
    <property type="term" value="P:intracellular signal transduction"/>
    <property type="evidence" value="ECO:0007669"/>
    <property type="project" value="InterPro"/>
</dbReference>
<dbReference type="EMBL" id="JAHRHJ020000011">
    <property type="protein sequence ID" value="KAH9295181.1"/>
    <property type="molecule type" value="Genomic_DNA"/>
</dbReference>
<sequence>MENTDLKEDQAPESVSVLEEKVITEKSDEDRDRVITVEEKSVNVQNGKTEVKDVKADKDGAAEDPNLDVPVEEKYYEPIFDGTENPPSESDLAVQGTTAWPEKATALKNYVVERSAVVGNVIRRCLSGKKEDIDQKNVDPEGNAATDDEEDKKTNLFKDWNAWNPLTLVKNSLEGNAEAKRFQGQEMALQALRTPELASKGRIILFSCSESSDCRVARSLLRQKGLRFIEINTDIYPGRKVELEKKTGSPSVPKIFFNEVCLGGVREVTAMDKTGELDEKIKGLIETEAPSEAPLPPSVEEEDFGNSGMVDEFENVVTNLREHVVIKDRFYKMRMFSRCFVGSEAVDFLAEDQLLEREEAVDFGRKLAAKHFFHHVLDENTFDDGNHLYRFFEHDPAISKCFNFSGRTNDMKPKPATEVAAKLRILTLAIYAAYISDNGKHVDYRSISASAEFVRYLKVIEDLHRIDLHDFSREEKLAFFINLYNMMAIHAIVMWGQPNGPLERRKLFGDFKYVIGGYPYSLSAIQNGVLRGNQRPPYTLTKPFGLKDKRLKVALPIPEPLVHFSLVCGSKSSPPFICYSPASIDEELRLAARIFFNDGGFLIDMDTNTASLSKIMK</sequence>
<feature type="region of interest" description="Disordered" evidence="1">
    <location>
        <begin position="48"/>
        <end position="69"/>
    </location>
</feature>
<dbReference type="SUPFAM" id="SSF46785">
    <property type="entry name" value="Winged helix' DNA-binding domain"/>
    <property type="match status" value="1"/>
</dbReference>
<name>A0AA38FB44_TAXCH</name>
<evidence type="ECO:0000259" key="2">
    <source>
        <dbReference type="PROSITE" id="PS50186"/>
    </source>
</evidence>
<proteinExistence type="predicted"/>
<dbReference type="Pfam" id="PF00610">
    <property type="entry name" value="DEP"/>
    <property type="match status" value="1"/>
</dbReference>
<dbReference type="Gene3D" id="3.40.30.10">
    <property type="entry name" value="Glutaredoxin"/>
    <property type="match status" value="1"/>
</dbReference>
<dbReference type="SMART" id="SM00049">
    <property type="entry name" value="DEP"/>
    <property type="match status" value="1"/>
</dbReference>
<dbReference type="SUPFAM" id="SSF52833">
    <property type="entry name" value="Thioredoxin-like"/>
    <property type="match status" value="1"/>
</dbReference>
<feature type="compositionally biased region" description="Basic and acidic residues" evidence="1">
    <location>
        <begin position="49"/>
        <end position="61"/>
    </location>
</feature>
<feature type="non-terminal residue" evidence="3">
    <location>
        <position position="617"/>
    </location>
</feature>
<dbReference type="PANTHER" id="PTHR46361">
    <property type="entry name" value="ELECTRON CARRIER/ PROTEIN DISULFIDE OXIDOREDUCTASE"/>
    <property type="match status" value="1"/>
</dbReference>
<dbReference type="CDD" id="cd04371">
    <property type="entry name" value="DEP"/>
    <property type="match status" value="1"/>
</dbReference>
<dbReference type="Proteomes" id="UP000824469">
    <property type="component" value="Unassembled WGS sequence"/>
</dbReference>
<dbReference type="InterPro" id="IPR000591">
    <property type="entry name" value="DEP_dom"/>
</dbReference>
<feature type="domain" description="DEP" evidence="2">
    <location>
        <begin position="320"/>
        <end position="393"/>
    </location>
</feature>
<dbReference type="InterPro" id="IPR006869">
    <property type="entry name" value="DUF547"/>
</dbReference>
<dbReference type="InterPro" id="IPR002109">
    <property type="entry name" value="Glutaredoxin"/>
</dbReference>
<dbReference type="PROSITE" id="PS51354">
    <property type="entry name" value="GLUTAREDOXIN_2"/>
    <property type="match status" value="1"/>
</dbReference>
<reference evidence="3 4" key="1">
    <citation type="journal article" date="2021" name="Nat. Plants">
        <title>The Taxus genome provides insights into paclitaxel biosynthesis.</title>
        <authorList>
            <person name="Xiong X."/>
            <person name="Gou J."/>
            <person name="Liao Q."/>
            <person name="Li Y."/>
            <person name="Zhou Q."/>
            <person name="Bi G."/>
            <person name="Li C."/>
            <person name="Du R."/>
            <person name="Wang X."/>
            <person name="Sun T."/>
            <person name="Guo L."/>
            <person name="Liang H."/>
            <person name="Lu P."/>
            <person name="Wu Y."/>
            <person name="Zhang Z."/>
            <person name="Ro D.K."/>
            <person name="Shang Y."/>
            <person name="Huang S."/>
            <person name="Yan J."/>
        </authorList>
    </citation>
    <scope>NUCLEOTIDE SEQUENCE [LARGE SCALE GENOMIC DNA]</scope>
    <source>
        <strain evidence="3">Ta-2019</strain>
    </source>
</reference>
<dbReference type="Pfam" id="PF00462">
    <property type="entry name" value="Glutaredoxin"/>
    <property type="match status" value="1"/>
</dbReference>
<gene>
    <name evidence="3" type="ORF">KI387_038769</name>
</gene>
<comment type="caution">
    <text evidence="3">The sequence shown here is derived from an EMBL/GenBank/DDBJ whole genome shotgun (WGS) entry which is preliminary data.</text>
</comment>
<dbReference type="InterPro" id="IPR036388">
    <property type="entry name" value="WH-like_DNA-bd_sf"/>
</dbReference>
<dbReference type="InterPro" id="IPR036249">
    <property type="entry name" value="Thioredoxin-like_sf"/>
</dbReference>
<dbReference type="InterPro" id="IPR036390">
    <property type="entry name" value="WH_DNA-bd_sf"/>
</dbReference>
<dbReference type="Pfam" id="PF04784">
    <property type="entry name" value="DUF547"/>
    <property type="match status" value="1"/>
</dbReference>
<dbReference type="PANTHER" id="PTHR46361:SF3">
    <property type="entry name" value="ELECTRON CARRIER_ PROTEIN DISULFIDE OXIDOREDUCTASE"/>
    <property type="match status" value="1"/>
</dbReference>
<dbReference type="Gene3D" id="1.10.10.10">
    <property type="entry name" value="Winged helix-like DNA-binding domain superfamily/Winged helix DNA-binding domain"/>
    <property type="match status" value="1"/>
</dbReference>
<protein>
    <recommendedName>
        <fullName evidence="2">DEP domain-containing protein</fullName>
    </recommendedName>
</protein>
<dbReference type="PROSITE" id="PS50186">
    <property type="entry name" value="DEP"/>
    <property type="match status" value="1"/>
</dbReference>
<dbReference type="AlphaFoldDB" id="A0AA38FB44"/>
<dbReference type="OMA" id="IVVSQCH"/>
<accession>A0AA38FB44</accession>
<evidence type="ECO:0000313" key="4">
    <source>
        <dbReference type="Proteomes" id="UP000824469"/>
    </source>
</evidence>
<keyword evidence="4" id="KW-1185">Reference proteome</keyword>